<evidence type="ECO:0000256" key="2">
    <source>
        <dbReference type="SAM" id="Phobius"/>
    </source>
</evidence>
<protein>
    <submittedName>
        <fullName evidence="3">Uncharacterized protein</fullName>
    </submittedName>
</protein>
<accession>A0A367JH39</accession>
<dbReference type="AlphaFoldDB" id="A0A367JH39"/>
<keyword evidence="2" id="KW-0812">Transmembrane</keyword>
<evidence type="ECO:0000313" key="3">
    <source>
        <dbReference type="EMBL" id="RCH89268.1"/>
    </source>
</evidence>
<reference evidence="3 4" key="1">
    <citation type="journal article" date="2018" name="G3 (Bethesda)">
        <title>Phylogenetic and Phylogenomic Definition of Rhizopus Species.</title>
        <authorList>
            <person name="Gryganskyi A.P."/>
            <person name="Golan J."/>
            <person name="Dolatabadi S."/>
            <person name="Mondo S."/>
            <person name="Robb S."/>
            <person name="Idnurm A."/>
            <person name="Muszewska A."/>
            <person name="Steczkiewicz K."/>
            <person name="Masonjones S."/>
            <person name="Liao H.L."/>
            <person name="Gajdeczka M.T."/>
            <person name="Anike F."/>
            <person name="Vuek A."/>
            <person name="Anishchenko I.M."/>
            <person name="Voigt K."/>
            <person name="de Hoog G.S."/>
            <person name="Smith M.E."/>
            <person name="Heitman J."/>
            <person name="Vilgalys R."/>
            <person name="Stajich J.E."/>
        </authorList>
    </citation>
    <scope>NUCLEOTIDE SEQUENCE [LARGE SCALE GENOMIC DNA]</scope>
    <source>
        <strain evidence="3 4">LSU 92-RS-03</strain>
    </source>
</reference>
<keyword evidence="4" id="KW-1185">Reference proteome</keyword>
<feature type="region of interest" description="Disordered" evidence="1">
    <location>
        <begin position="191"/>
        <end position="225"/>
    </location>
</feature>
<proteinExistence type="predicted"/>
<gene>
    <name evidence="3" type="ORF">CU098_009953</name>
</gene>
<keyword evidence="2" id="KW-1133">Transmembrane helix</keyword>
<sequence length="225" mass="25486">MISFSTTASVPKLYHTPSFSDTHNPYPTTINPENTPFPKTKDFYDTSYSTANIAYIVLGCVLALIAISCSCLFYILKRRSQKQNRVSMFTFTDKERSQEEPTLVEQRCIPVRNESRSVSNSLYPPKFQASKRHMLRSPSPMDSLLSTDQYSVSALRPLRASYLTSSSSPRSNVNSLLLKTSYISKLRDSVNSPFSDKSEAKVDPFSDWESCRSQSPNPADFSHRY</sequence>
<evidence type="ECO:0000256" key="1">
    <source>
        <dbReference type="SAM" id="MobiDB-lite"/>
    </source>
</evidence>
<keyword evidence="2" id="KW-0472">Membrane</keyword>
<name>A0A367JH39_RHIST</name>
<feature type="transmembrane region" description="Helical" evidence="2">
    <location>
        <begin position="53"/>
        <end position="76"/>
    </location>
</feature>
<evidence type="ECO:0000313" key="4">
    <source>
        <dbReference type="Proteomes" id="UP000253551"/>
    </source>
</evidence>
<organism evidence="3 4">
    <name type="scientific">Rhizopus stolonifer</name>
    <name type="common">Rhizopus nigricans</name>
    <dbReference type="NCBI Taxonomy" id="4846"/>
    <lineage>
        <taxon>Eukaryota</taxon>
        <taxon>Fungi</taxon>
        <taxon>Fungi incertae sedis</taxon>
        <taxon>Mucoromycota</taxon>
        <taxon>Mucoromycotina</taxon>
        <taxon>Mucoromycetes</taxon>
        <taxon>Mucorales</taxon>
        <taxon>Mucorineae</taxon>
        <taxon>Rhizopodaceae</taxon>
        <taxon>Rhizopus</taxon>
    </lineage>
</organism>
<dbReference type="Proteomes" id="UP000253551">
    <property type="component" value="Unassembled WGS sequence"/>
</dbReference>
<comment type="caution">
    <text evidence="3">The sequence shown here is derived from an EMBL/GenBank/DDBJ whole genome shotgun (WGS) entry which is preliminary data.</text>
</comment>
<dbReference type="EMBL" id="PJQM01003368">
    <property type="protein sequence ID" value="RCH89268.1"/>
    <property type="molecule type" value="Genomic_DNA"/>
</dbReference>